<dbReference type="InterPro" id="IPR011989">
    <property type="entry name" value="ARM-like"/>
</dbReference>
<dbReference type="AlphaFoldDB" id="A0A6P5ADP9"/>
<evidence type="ECO:0000313" key="7">
    <source>
        <dbReference type="RefSeq" id="XP_019644444.1"/>
    </source>
</evidence>
<evidence type="ECO:0000256" key="1">
    <source>
        <dbReference type="ARBA" id="ARBA00022737"/>
    </source>
</evidence>
<dbReference type="PANTHER" id="PTHR46618:SF1">
    <property type="entry name" value="ARMADILLO REPEAT-CONTAINING PROTEIN 3"/>
    <property type="match status" value="1"/>
</dbReference>
<protein>
    <submittedName>
        <fullName evidence="7 8">Armadillo repeat-containing protein 3-like</fullName>
    </submittedName>
</protein>
<evidence type="ECO:0000256" key="2">
    <source>
        <dbReference type="PROSITE-ProRule" id="PRU00259"/>
    </source>
</evidence>
<dbReference type="PROSITE" id="PS50176">
    <property type="entry name" value="ARM_REPEAT"/>
    <property type="match status" value="4"/>
</dbReference>
<evidence type="ECO:0000256" key="3">
    <source>
        <dbReference type="SAM" id="MobiDB-lite"/>
    </source>
</evidence>
<dbReference type="InterPro" id="IPR055445">
    <property type="entry name" value="ARM_ARMC5"/>
</dbReference>
<accession>A0A6P5ADP9</accession>
<dbReference type="RefSeq" id="XP_019644445.1">
    <property type="nucleotide sequence ID" value="XM_019788886.1"/>
</dbReference>
<dbReference type="Proteomes" id="UP000515135">
    <property type="component" value="Unplaced"/>
</dbReference>
<keyword evidence="6" id="KW-1185">Reference proteome</keyword>
<name>A0A6P5ADP9_BRABE</name>
<dbReference type="SUPFAM" id="SSF48371">
    <property type="entry name" value="ARM repeat"/>
    <property type="match status" value="2"/>
</dbReference>
<evidence type="ECO:0000313" key="9">
    <source>
        <dbReference type="RefSeq" id="XP_019644446.1"/>
    </source>
</evidence>
<dbReference type="KEGG" id="bbel:109485335"/>
<dbReference type="InterPro" id="IPR055164">
    <property type="entry name" value="EDR1/CTR1/ARMC3-like_pept-like"/>
</dbReference>
<feature type="compositionally biased region" description="Basic and acidic residues" evidence="3">
    <location>
        <begin position="637"/>
        <end position="659"/>
    </location>
</feature>
<dbReference type="RefSeq" id="XP_019644444.1">
    <property type="nucleotide sequence ID" value="XM_019788885.1"/>
</dbReference>
<evidence type="ECO:0000259" key="5">
    <source>
        <dbReference type="Pfam" id="PF24768"/>
    </source>
</evidence>
<dbReference type="InterPro" id="IPR052441">
    <property type="entry name" value="Armadillo-Ser/Thr_Kinase"/>
</dbReference>
<dbReference type="InterPro" id="IPR000225">
    <property type="entry name" value="Armadillo"/>
</dbReference>
<feature type="repeat" description="ARM" evidence="2">
    <location>
        <begin position="191"/>
        <end position="233"/>
    </location>
</feature>
<dbReference type="Pfam" id="PF24768">
    <property type="entry name" value="ARM_ARMC5"/>
    <property type="match status" value="1"/>
</dbReference>
<evidence type="ECO:0000313" key="8">
    <source>
        <dbReference type="RefSeq" id="XP_019644445.1"/>
    </source>
</evidence>
<dbReference type="OrthoDB" id="7537227at2759"/>
<organism evidence="6 7">
    <name type="scientific">Branchiostoma belcheri</name>
    <name type="common">Amphioxus</name>
    <dbReference type="NCBI Taxonomy" id="7741"/>
    <lineage>
        <taxon>Eukaryota</taxon>
        <taxon>Metazoa</taxon>
        <taxon>Chordata</taxon>
        <taxon>Cephalochordata</taxon>
        <taxon>Leptocardii</taxon>
        <taxon>Amphioxiformes</taxon>
        <taxon>Branchiostomatidae</taxon>
        <taxon>Branchiostoma</taxon>
    </lineage>
</organism>
<reference evidence="7 8" key="1">
    <citation type="submission" date="2025-04" db="UniProtKB">
        <authorList>
            <consortium name="RefSeq"/>
        </authorList>
    </citation>
    <scope>IDENTIFICATION</scope>
    <source>
        <tissue evidence="7 8">Gonad</tissue>
    </source>
</reference>
<dbReference type="RefSeq" id="XP_019644447.1">
    <property type="nucleotide sequence ID" value="XM_019788888.1"/>
</dbReference>
<dbReference type="SMART" id="SM00185">
    <property type="entry name" value="ARM"/>
    <property type="match status" value="11"/>
</dbReference>
<evidence type="ECO:0000259" key="4">
    <source>
        <dbReference type="Pfam" id="PF14381"/>
    </source>
</evidence>
<dbReference type="Pfam" id="PF00514">
    <property type="entry name" value="Arm"/>
    <property type="match status" value="2"/>
</dbReference>
<feature type="region of interest" description="Disordered" evidence="3">
    <location>
        <begin position="610"/>
        <end position="659"/>
    </location>
</feature>
<dbReference type="PANTHER" id="PTHR46618">
    <property type="entry name" value="ARMADILLO REPEAT-CONTAINING PROTEIN 3"/>
    <property type="match status" value="1"/>
</dbReference>
<keyword evidence="1" id="KW-0677">Repeat</keyword>
<evidence type="ECO:0000313" key="10">
    <source>
        <dbReference type="RefSeq" id="XP_019644447.1"/>
    </source>
</evidence>
<feature type="repeat" description="ARM" evidence="2">
    <location>
        <begin position="402"/>
        <end position="430"/>
    </location>
</feature>
<proteinExistence type="predicted"/>
<feature type="repeat" description="ARM" evidence="2">
    <location>
        <begin position="150"/>
        <end position="192"/>
    </location>
</feature>
<dbReference type="GeneID" id="109485335"/>
<feature type="domain" description="ARMC5-like ARM-repeats" evidence="5">
    <location>
        <begin position="253"/>
        <end position="502"/>
    </location>
</feature>
<dbReference type="Pfam" id="PF14381">
    <property type="entry name" value="EDR1_CTR1_ARMC3_pept"/>
    <property type="match status" value="1"/>
</dbReference>
<dbReference type="InterPro" id="IPR016024">
    <property type="entry name" value="ARM-type_fold"/>
</dbReference>
<dbReference type="RefSeq" id="XP_019644446.1">
    <property type="nucleotide sequence ID" value="XM_019788887.1"/>
</dbReference>
<feature type="domain" description="EDR1/CTR1/ARMC3-like peptidase-like" evidence="4">
    <location>
        <begin position="682"/>
        <end position="820"/>
    </location>
</feature>
<evidence type="ECO:0000313" key="6">
    <source>
        <dbReference type="Proteomes" id="UP000515135"/>
    </source>
</evidence>
<dbReference type="Gene3D" id="1.25.10.10">
    <property type="entry name" value="Leucine-rich Repeat Variant"/>
    <property type="match status" value="3"/>
</dbReference>
<feature type="repeat" description="ARM" evidence="2">
    <location>
        <begin position="360"/>
        <end position="388"/>
    </location>
</feature>
<sequence>MGKKVKKEVEPPPKDVFDPVGVESKKAQTVVLMLSSPEEEVLSKACEAVYKFSEKCEENRGTMLELGAVEPLFRLLSNEDKLVRRNACMAFGVLAEHAEVRKVMRKIECIPAVLALLAPEEDTICHEFASLCISNMAQEFTNKVIIFEQSGLDSLIRLMASPDPDVQKNSTEALCRLVDDFHSRAAIRELGGVPPLLDLLKSEYPAIQTVALDTLTKITLDAETRATLREAEGLERLIEFLGTKEFDDLHVNALHVLSNCLEDAESILELQGTGGLQRLMQFTAETTIPDVQQYAAKSISKATKYAENWKMFHENEVEKALVTLLGADSASVQVAAAQAISAISEHTGSKDAFCKVEEAKGMELLVKLLSSENSDVKEAAALAISNLTTAHPTNCLEVVEHSGIEPLVHLLADQKDGAVANAAVALANLAGDEIIRMEAVRMGVVPALIQPLKSNNSVVISKVCLALAAYMCDSDARSELRSNGGLEILIKHLNSDNDDVRRAAAWAVLVCGGDPPTATDICKLGGLEILQEINQSVSRQNKFTQAAMDKLLDSNLPAKFALTGYLGPDNSIADGFFDAGPLRPDSRFKSLDELSTQEVNEKRPILLVNVQPQEQHSPQPPEVESKTESKATNQKPSKKELAKGKSKASKEKEEKQKEEEMQLLQLILQQQEGDSGSYHPPMDHALYEYIGEVSSKIRPMPTTREQVVALARFVAYKMGGPVERGKLSTFSYELPISQIKYELKSNILPIGRIKTGIHYHRALLFKALADRIAVPCSLVRGEYNRAWNEVVLNVDDTANGAKYPPKLYVVDLMHIPGRLMEGDSSEAVQYKKL</sequence>
<gene>
    <name evidence="7 8 9 10" type="primary">LOC109485335</name>
</gene>